<keyword evidence="14 16" id="KW-0961">Cell wall biogenesis/degradation</keyword>
<dbReference type="EC" id="1.3.1.98" evidence="16"/>
<feature type="active site" evidence="16">
    <location>
        <position position="178"/>
    </location>
</feature>
<dbReference type="HAMAP" id="MF_00037">
    <property type="entry name" value="MurB"/>
    <property type="match status" value="1"/>
</dbReference>
<comment type="cofactor">
    <cofactor evidence="1 16">
        <name>FAD</name>
        <dbReference type="ChEBI" id="CHEBI:57692"/>
    </cofactor>
</comment>
<proteinExistence type="inferred from homology"/>
<dbReference type="GO" id="GO:0005829">
    <property type="term" value="C:cytosol"/>
    <property type="evidence" value="ECO:0007669"/>
    <property type="project" value="TreeGrafter"/>
</dbReference>
<dbReference type="InterPro" id="IPR006094">
    <property type="entry name" value="Oxid_FAD_bind_N"/>
</dbReference>
<evidence type="ECO:0000256" key="15">
    <source>
        <dbReference type="ARBA" id="ARBA00048914"/>
    </source>
</evidence>
<dbReference type="EMBL" id="FNOU01000010">
    <property type="protein sequence ID" value="SDX90973.1"/>
    <property type="molecule type" value="Genomic_DNA"/>
</dbReference>
<evidence type="ECO:0000256" key="7">
    <source>
        <dbReference type="ARBA" id="ARBA00022630"/>
    </source>
</evidence>
<sequence length="307" mass="33121">MILEKKEIQKYLENIVGAGHLLVDEPMAKHISFRVGGPADFFVLPQDTQELEKVLAFCRAQELPHYLKGNGSNLLVRDGGYRGIIIETKALSQIQVTETAITAGPGALLRDVADVALEHVLTGMEFASGIPGSIGGAVVMNAGAYDGEMKDIVEGVTVIKKDGTGATLDFEGCDFGYRHSSIQEQGWVVTGVKLRLRDGDYNTIQGKMKDFNDRRRSKQPLEYPSAGSTFRRPTGYFAGKLIQDSGMQGAIVGGARVSEKHAGFVINGGDATARDIQDLIAKVQAEVLGQYGIALKTEVIMIGEECD</sequence>
<accession>A0A1H3FIM0</accession>
<dbReference type="InterPro" id="IPR011601">
    <property type="entry name" value="MurB_C"/>
</dbReference>
<reference evidence="19" key="1">
    <citation type="submission" date="2016-10" db="EMBL/GenBank/DDBJ databases">
        <authorList>
            <person name="Varghese N."/>
            <person name="Submissions S."/>
        </authorList>
    </citation>
    <scope>NUCLEOTIDE SEQUENCE [LARGE SCALE GENOMIC DNA]</scope>
    <source>
        <strain evidence="19">VPI 5359</strain>
    </source>
</reference>
<evidence type="ECO:0000256" key="1">
    <source>
        <dbReference type="ARBA" id="ARBA00001974"/>
    </source>
</evidence>
<comment type="pathway">
    <text evidence="4 16">Cell wall biogenesis; peptidoglycan biosynthesis.</text>
</comment>
<evidence type="ECO:0000313" key="19">
    <source>
        <dbReference type="Proteomes" id="UP000199652"/>
    </source>
</evidence>
<evidence type="ECO:0000256" key="5">
    <source>
        <dbReference type="ARBA" id="ARBA00022490"/>
    </source>
</evidence>
<keyword evidence="7 16" id="KW-0285">Flavoprotein</keyword>
<keyword evidence="6 16" id="KW-0132">Cell division</keyword>
<evidence type="ECO:0000256" key="4">
    <source>
        <dbReference type="ARBA" id="ARBA00004752"/>
    </source>
</evidence>
<dbReference type="Pfam" id="PF01565">
    <property type="entry name" value="FAD_binding_4"/>
    <property type="match status" value="1"/>
</dbReference>
<dbReference type="Proteomes" id="UP000199652">
    <property type="component" value="Unassembled WGS sequence"/>
</dbReference>
<dbReference type="SUPFAM" id="SSF56194">
    <property type="entry name" value="Uridine diphospho-N-Acetylenolpyruvylglucosamine reductase, MurB, C-terminal domain"/>
    <property type="match status" value="1"/>
</dbReference>
<dbReference type="Pfam" id="PF02873">
    <property type="entry name" value="MurB_C"/>
    <property type="match status" value="1"/>
</dbReference>
<evidence type="ECO:0000256" key="2">
    <source>
        <dbReference type="ARBA" id="ARBA00003921"/>
    </source>
</evidence>
<dbReference type="UniPathway" id="UPA00219"/>
<dbReference type="InterPro" id="IPR016167">
    <property type="entry name" value="FAD-bd_PCMH_sub1"/>
</dbReference>
<dbReference type="PANTHER" id="PTHR21071:SF4">
    <property type="entry name" value="UDP-N-ACETYLENOLPYRUVOYLGLUCOSAMINE REDUCTASE"/>
    <property type="match status" value="1"/>
</dbReference>
<evidence type="ECO:0000256" key="12">
    <source>
        <dbReference type="ARBA" id="ARBA00023002"/>
    </source>
</evidence>
<dbReference type="GO" id="GO:0008762">
    <property type="term" value="F:UDP-N-acetylmuramate dehydrogenase activity"/>
    <property type="evidence" value="ECO:0007669"/>
    <property type="project" value="UniProtKB-UniRule"/>
</dbReference>
<dbReference type="Gene3D" id="3.30.43.10">
    <property type="entry name" value="Uridine Diphospho-n-acetylenolpyruvylglucosamine Reductase, domain 2"/>
    <property type="match status" value="1"/>
</dbReference>
<evidence type="ECO:0000256" key="9">
    <source>
        <dbReference type="ARBA" id="ARBA00022857"/>
    </source>
</evidence>
<evidence type="ECO:0000256" key="10">
    <source>
        <dbReference type="ARBA" id="ARBA00022960"/>
    </source>
</evidence>
<dbReference type="AlphaFoldDB" id="A0A1H3FIM0"/>
<keyword evidence="10 16" id="KW-0133">Cell shape</keyword>
<dbReference type="STRING" id="1528.SAMN04488579_11093"/>
<comment type="subcellular location">
    <subcellularLocation>
        <location evidence="3 16">Cytoplasm</location>
    </subcellularLocation>
</comment>
<keyword evidence="9 16" id="KW-0521">NADP</keyword>
<dbReference type="GO" id="GO:0071555">
    <property type="term" value="P:cell wall organization"/>
    <property type="evidence" value="ECO:0007669"/>
    <property type="project" value="UniProtKB-KW"/>
</dbReference>
<keyword evidence="19" id="KW-1185">Reference proteome</keyword>
<evidence type="ECO:0000256" key="3">
    <source>
        <dbReference type="ARBA" id="ARBA00004496"/>
    </source>
</evidence>
<dbReference type="Gene3D" id="3.30.465.10">
    <property type="match status" value="1"/>
</dbReference>
<comment type="function">
    <text evidence="2 16">Cell wall formation.</text>
</comment>
<comment type="similarity">
    <text evidence="16">Belongs to the MurB family.</text>
</comment>
<dbReference type="PANTHER" id="PTHR21071">
    <property type="entry name" value="UDP-N-ACETYLENOLPYRUVOYLGLUCOSAMINE REDUCTASE"/>
    <property type="match status" value="1"/>
</dbReference>
<keyword evidence="8 16" id="KW-0274">FAD</keyword>
<dbReference type="SUPFAM" id="SSF56176">
    <property type="entry name" value="FAD-binding/transporter-associated domain-like"/>
    <property type="match status" value="1"/>
</dbReference>
<keyword evidence="12 16" id="KW-0560">Oxidoreductase</keyword>
<dbReference type="GO" id="GO:0008360">
    <property type="term" value="P:regulation of cell shape"/>
    <property type="evidence" value="ECO:0007669"/>
    <property type="project" value="UniProtKB-KW"/>
</dbReference>
<evidence type="ECO:0000256" key="8">
    <source>
        <dbReference type="ARBA" id="ARBA00022827"/>
    </source>
</evidence>
<dbReference type="InterPro" id="IPR016169">
    <property type="entry name" value="FAD-bd_PCMH_sub2"/>
</dbReference>
<dbReference type="GO" id="GO:0051301">
    <property type="term" value="P:cell division"/>
    <property type="evidence" value="ECO:0007669"/>
    <property type="project" value="UniProtKB-KW"/>
</dbReference>
<keyword evidence="11 16" id="KW-0573">Peptidoglycan synthesis</keyword>
<dbReference type="InterPro" id="IPR016166">
    <property type="entry name" value="FAD-bd_PCMH"/>
</dbReference>
<evidence type="ECO:0000256" key="14">
    <source>
        <dbReference type="ARBA" id="ARBA00023316"/>
    </source>
</evidence>
<dbReference type="InterPro" id="IPR003170">
    <property type="entry name" value="MurB"/>
</dbReference>
<feature type="active site" description="Proton donor" evidence="16">
    <location>
        <position position="228"/>
    </location>
</feature>
<evidence type="ECO:0000313" key="18">
    <source>
        <dbReference type="EMBL" id="SDX90973.1"/>
    </source>
</evidence>
<dbReference type="GO" id="GO:0009252">
    <property type="term" value="P:peptidoglycan biosynthetic process"/>
    <property type="evidence" value="ECO:0007669"/>
    <property type="project" value="UniProtKB-UniRule"/>
</dbReference>
<dbReference type="GO" id="GO:0071949">
    <property type="term" value="F:FAD binding"/>
    <property type="evidence" value="ECO:0007669"/>
    <property type="project" value="InterPro"/>
</dbReference>
<name>A0A1H3FIM0_EUBBA</name>
<organism evidence="18 19">
    <name type="scientific">Eubacterium barkeri</name>
    <name type="common">Clostridium barkeri</name>
    <dbReference type="NCBI Taxonomy" id="1528"/>
    <lineage>
        <taxon>Bacteria</taxon>
        <taxon>Bacillati</taxon>
        <taxon>Bacillota</taxon>
        <taxon>Clostridia</taxon>
        <taxon>Eubacteriales</taxon>
        <taxon>Eubacteriaceae</taxon>
        <taxon>Eubacterium</taxon>
    </lineage>
</organism>
<dbReference type="PROSITE" id="PS51387">
    <property type="entry name" value="FAD_PCMH"/>
    <property type="match status" value="1"/>
</dbReference>
<keyword evidence="5 16" id="KW-0963">Cytoplasm</keyword>
<dbReference type="InterPro" id="IPR036635">
    <property type="entry name" value="MurB_C_sf"/>
</dbReference>
<evidence type="ECO:0000256" key="6">
    <source>
        <dbReference type="ARBA" id="ARBA00022618"/>
    </source>
</evidence>
<protein>
    <recommendedName>
        <fullName evidence="16">UDP-N-acetylenolpyruvoylglucosamine reductase</fullName>
        <ecNumber evidence="16">1.3.1.98</ecNumber>
    </recommendedName>
    <alternativeName>
        <fullName evidence="16">UDP-N-acetylmuramate dehydrogenase</fullName>
    </alternativeName>
</protein>
<evidence type="ECO:0000259" key="17">
    <source>
        <dbReference type="PROSITE" id="PS51387"/>
    </source>
</evidence>
<dbReference type="InterPro" id="IPR036318">
    <property type="entry name" value="FAD-bd_PCMH-like_sf"/>
</dbReference>
<evidence type="ECO:0000256" key="16">
    <source>
        <dbReference type="HAMAP-Rule" id="MF_00037"/>
    </source>
</evidence>
<comment type="catalytic activity">
    <reaction evidence="15 16">
        <text>UDP-N-acetyl-alpha-D-muramate + NADP(+) = UDP-N-acetyl-3-O-(1-carboxyvinyl)-alpha-D-glucosamine + NADPH + H(+)</text>
        <dbReference type="Rhea" id="RHEA:12248"/>
        <dbReference type="ChEBI" id="CHEBI:15378"/>
        <dbReference type="ChEBI" id="CHEBI:57783"/>
        <dbReference type="ChEBI" id="CHEBI:58349"/>
        <dbReference type="ChEBI" id="CHEBI:68483"/>
        <dbReference type="ChEBI" id="CHEBI:70757"/>
        <dbReference type="EC" id="1.3.1.98"/>
    </reaction>
</comment>
<feature type="active site" evidence="16">
    <location>
        <position position="298"/>
    </location>
</feature>
<keyword evidence="13 16" id="KW-0131">Cell cycle</keyword>
<feature type="domain" description="FAD-binding PCMH-type" evidence="17">
    <location>
        <begin position="34"/>
        <end position="199"/>
    </location>
</feature>
<dbReference type="NCBIfam" id="TIGR00179">
    <property type="entry name" value="murB"/>
    <property type="match status" value="1"/>
</dbReference>
<dbReference type="Gene3D" id="3.90.78.10">
    <property type="entry name" value="UDP-N-acetylenolpyruvoylglucosamine reductase, C-terminal domain"/>
    <property type="match status" value="1"/>
</dbReference>
<evidence type="ECO:0000256" key="11">
    <source>
        <dbReference type="ARBA" id="ARBA00022984"/>
    </source>
</evidence>
<dbReference type="NCBIfam" id="NF010480">
    <property type="entry name" value="PRK13905.1"/>
    <property type="match status" value="1"/>
</dbReference>
<evidence type="ECO:0000256" key="13">
    <source>
        <dbReference type="ARBA" id="ARBA00023306"/>
    </source>
</evidence>
<gene>
    <name evidence="16" type="primary">murB</name>
    <name evidence="18" type="ORF">SAMN04488579_11093</name>
</gene>